<dbReference type="GO" id="GO:0030145">
    <property type="term" value="F:manganese ion binding"/>
    <property type="evidence" value="ECO:0007669"/>
    <property type="project" value="UniProtKB-UniRule"/>
</dbReference>
<comment type="caution">
    <text evidence="11">The sequence shown here is derived from an EMBL/GenBank/DDBJ whole genome shotgun (WGS) entry which is preliminary data.</text>
</comment>
<keyword evidence="8" id="KW-0963">Cytoplasm</keyword>
<evidence type="ECO:0000256" key="3">
    <source>
        <dbReference type="ARBA" id="ARBA00009528"/>
    </source>
</evidence>
<dbReference type="InterPro" id="IPR008283">
    <property type="entry name" value="Peptidase_M17_N"/>
</dbReference>
<evidence type="ECO:0000313" key="12">
    <source>
        <dbReference type="Proteomes" id="UP000320209"/>
    </source>
</evidence>
<feature type="domain" description="Peptidase M17 leucyl aminopeptidase N-terminal" evidence="10">
    <location>
        <begin position="39"/>
        <end position="163"/>
    </location>
</feature>
<evidence type="ECO:0000259" key="9">
    <source>
        <dbReference type="Pfam" id="PF00883"/>
    </source>
</evidence>
<feature type="binding site" evidence="8">
    <location>
        <position position="374"/>
    </location>
    <ligand>
        <name>Mn(2+)</name>
        <dbReference type="ChEBI" id="CHEBI:29035"/>
        <label>2</label>
    </ligand>
</feature>
<dbReference type="SUPFAM" id="SSF53187">
    <property type="entry name" value="Zn-dependent exopeptidases"/>
    <property type="match status" value="1"/>
</dbReference>
<comment type="catalytic activity">
    <reaction evidence="1 8">
        <text>Release of an N-terminal amino acid, Xaa-|-Yaa-, in which Xaa is preferably Leu, but may be other amino acids including Pro although not Arg or Lys, and Yaa may be Pro. Amino acid amides and methyl esters are also readily hydrolyzed, but rates on arylamides are exceedingly low.</text>
        <dbReference type="EC" id="3.4.11.1"/>
    </reaction>
</comment>
<dbReference type="NCBIfam" id="NF002073">
    <property type="entry name" value="PRK00913.1-2"/>
    <property type="match status" value="1"/>
</dbReference>
<dbReference type="PANTHER" id="PTHR11963:SF23">
    <property type="entry name" value="CYTOSOL AMINOPEPTIDASE"/>
    <property type="match status" value="1"/>
</dbReference>
<keyword evidence="6 8" id="KW-0378">Hydrolase</keyword>
<protein>
    <recommendedName>
        <fullName evidence="8">Probable cytosol aminopeptidase</fullName>
        <ecNumber evidence="8">3.4.11.1</ecNumber>
    </recommendedName>
    <alternativeName>
        <fullName evidence="8">Leucine aminopeptidase</fullName>
        <shortName evidence="8">LAP</shortName>
        <ecNumber evidence="8">3.4.11.10</ecNumber>
    </alternativeName>
    <alternativeName>
        <fullName evidence="8">Leucyl aminopeptidase</fullName>
    </alternativeName>
</protein>
<feature type="binding site" evidence="8">
    <location>
        <position position="290"/>
    </location>
    <ligand>
        <name>Mn(2+)</name>
        <dbReference type="ChEBI" id="CHEBI:29035"/>
        <label>2</label>
    </ligand>
</feature>
<dbReference type="PANTHER" id="PTHR11963">
    <property type="entry name" value="LEUCINE AMINOPEPTIDASE-RELATED"/>
    <property type="match status" value="1"/>
</dbReference>
<feature type="binding site" evidence="8">
    <location>
        <position position="313"/>
    </location>
    <ligand>
        <name>Mn(2+)</name>
        <dbReference type="ChEBI" id="CHEBI:29035"/>
        <label>2</label>
    </ligand>
</feature>
<feature type="binding site" evidence="8">
    <location>
        <position position="295"/>
    </location>
    <ligand>
        <name>Mn(2+)</name>
        <dbReference type="ChEBI" id="CHEBI:29035"/>
        <label>2</label>
    </ligand>
</feature>
<evidence type="ECO:0000256" key="7">
    <source>
        <dbReference type="ARBA" id="ARBA00049972"/>
    </source>
</evidence>
<dbReference type="InterPro" id="IPR023042">
    <property type="entry name" value="Peptidase_M17_leu_NH2_pept"/>
</dbReference>
<comment type="function">
    <text evidence="7 8">Presumably involved in the processing and regular turnover of intracellular proteins. Catalyzes the removal of unsubstituted N-terminal amino acids from various peptides.</text>
</comment>
<dbReference type="PRINTS" id="PR00481">
    <property type="entry name" value="LAMNOPPTDASE"/>
</dbReference>
<dbReference type="EC" id="3.4.11.1" evidence="8"/>
<keyword evidence="8" id="KW-0479">Metal-binding</keyword>
<feature type="domain" description="Cytosol aminopeptidase" evidence="9">
    <location>
        <begin position="210"/>
        <end position="516"/>
    </location>
</feature>
<dbReference type="Gene3D" id="3.40.220.10">
    <property type="entry name" value="Leucine Aminopeptidase, subunit E, domain 1"/>
    <property type="match status" value="1"/>
</dbReference>
<keyword evidence="4 8" id="KW-0031">Aminopeptidase</keyword>
<feature type="binding site" evidence="8">
    <location>
        <position position="295"/>
    </location>
    <ligand>
        <name>Mn(2+)</name>
        <dbReference type="ChEBI" id="CHEBI:29035"/>
        <label>1</label>
    </ligand>
</feature>
<evidence type="ECO:0000256" key="1">
    <source>
        <dbReference type="ARBA" id="ARBA00000135"/>
    </source>
</evidence>
<keyword evidence="5 8" id="KW-0645">Protease</keyword>
<dbReference type="AlphaFoldDB" id="A0A543A615"/>
<dbReference type="Pfam" id="PF00883">
    <property type="entry name" value="Peptidase_M17"/>
    <property type="match status" value="1"/>
</dbReference>
<evidence type="ECO:0000256" key="4">
    <source>
        <dbReference type="ARBA" id="ARBA00022438"/>
    </source>
</evidence>
<keyword evidence="12" id="KW-1185">Reference proteome</keyword>
<dbReference type="InterPro" id="IPR043472">
    <property type="entry name" value="Macro_dom-like"/>
</dbReference>
<organism evidence="11 12">
    <name type="scientific">Nocardioides albertanoniae</name>
    <dbReference type="NCBI Taxonomy" id="1175486"/>
    <lineage>
        <taxon>Bacteria</taxon>
        <taxon>Bacillati</taxon>
        <taxon>Actinomycetota</taxon>
        <taxon>Actinomycetes</taxon>
        <taxon>Propionibacteriales</taxon>
        <taxon>Nocardioidaceae</taxon>
        <taxon>Nocardioides</taxon>
    </lineage>
</organism>
<feature type="binding site" evidence="8">
    <location>
        <position position="372"/>
    </location>
    <ligand>
        <name>Mn(2+)</name>
        <dbReference type="ChEBI" id="CHEBI:29035"/>
        <label>1</label>
    </ligand>
</feature>
<dbReference type="InterPro" id="IPR011356">
    <property type="entry name" value="Leucine_aapep/pepB"/>
</dbReference>
<evidence type="ECO:0000313" key="11">
    <source>
        <dbReference type="EMBL" id="TQL68043.1"/>
    </source>
</evidence>
<dbReference type="GO" id="GO:0006508">
    <property type="term" value="P:proteolysis"/>
    <property type="evidence" value="ECO:0007669"/>
    <property type="project" value="UniProtKB-KW"/>
</dbReference>
<name>A0A543A615_9ACTN</name>
<keyword evidence="8" id="KW-0464">Manganese</keyword>
<dbReference type="EC" id="3.4.11.10" evidence="8"/>
<dbReference type="Proteomes" id="UP000320209">
    <property type="component" value="Unassembled WGS sequence"/>
</dbReference>
<feature type="active site" evidence="8">
    <location>
        <position position="376"/>
    </location>
</feature>
<dbReference type="Pfam" id="PF02789">
    <property type="entry name" value="Peptidase_M17_N"/>
    <property type="match status" value="1"/>
</dbReference>
<comment type="cofactor">
    <cofactor evidence="8">
        <name>Mn(2+)</name>
        <dbReference type="ChEBI" id="CHEBI:29035"/>
    </cofactor>
    <text evidence="8">Binds 2 manganese ions per subunit.</text>
</comment>
<dbReference type="Gene3D" id="3.40.630.10">
    <property type="entry name" value="Zn peptidases"/>
    <property type="match status" value="1"/>
</dbReference>
<dbReference type="HAMAP" id="MF_00181">
    <property type="entry name" value="Cytosol_peptidase_M17"/>
    <property type="match status" value="1"/>
</dbReference>
<dbReference type="InterPro" id="IPR000819">
    <property type="entry name" value="Peptidase_M17_C"/>
</dbReference>
<feature type="binding site" evidence="8">
    <location>
        <position position="374"/>
    </location>
    <ligand>
        <name>Mn(2+)</name>
        <dbReference type="ChEBI" id="CHEBI:29035"/>
        <label>1</label>
    </ligand>
</feature>
<dbReference type="EMBL" id="VFOV01000001">
    <property type="protein sequence ID" value="TQL68043.1"/>
    <property type="molecule type" value="Genomic_DNA"/>
</dbReference>
<dbReference type="GO" id="GO:0005737">
    <property type="term" value="C:cytoplasm"/>
    <property type="evidence" value="ECO:0007669"/>
    <property type="project" value="UniProtKB-SubCell"/>
</dbReference>
<accession>A0A543A615</accession>
<comment type="similarity">
    <text evidence="3 8">Belongs to the peptidase M17 family.</text>
</comment>
<reference evidence="11 12" key="1">
    <citation type="submission" date="2019-06" db="EMBL/GenBank/DDBJ databases">
        <title>Sequencing the genomes of 1000 actinobacteria strains.</title>
        <authorList>
            <person name="Klenk H.-P."/>
        </authorList>
    </citation>
    <scope>NUCLEOTIDE SEQUENCE [LARGE SCALE GENOMIC DNA]</scope>
    <source>
        <strain evidence="11 12">DSM 25218</strain>
    </source>
</reference>
<evidence type="ECO:0000256" key="8">
    <source>
        <dbReference type="HAMAP-Rule" id="MF_00181"/>
    </source>
</evidence>
<gene>
    <name evidence="8" type="primary">pepA</name>
    <name evidence="11" type="ORF">FB381_1932</name>
</gene>
<proteinExistence type="inferred from homology"/>
<evidence type="ECO:0000259" key="10">
    <source>
        <dbReference type="Pfam" id="PF02789"/>
    </source>
</evidence>
<feature type="active site" evidence="8">
    <location>
        <position position="302"/>
    </location>
</feature>
<evidence type="ECO:0000256" key="6">
    <source>
        <dbReference type="ARBA" id="ARBA00022801"/>
    </source>
</evidence>
<comment type="subcellular location">
    <subcellularLocation>
        <location evidence="8">Cytoplasm</location>
    </subcellularLocation>
</comment>
<dbReference type="GO" id="GO:0070006">
    <property type="term" value="F:metalloaminopeptidase activity"/>
    <property type="evidence" value="ECO:0007669"/>
    <property type="project" value="InterPro"/>
</dbReference>
<comment type="catalytic activity">
    <reaction evidence="2 8">
        <text>Release of an N-terminal amino acid, preferentially leucine, but not glutamic or aspartic acids.</text>
        <dbReference type="EC" id="3.4.11.10"/>
    </reaction>
</comment>
<dbReference type="CDD" id="cd00433">
    <property type="entry name" value="Peptidase_M17"/>
    <property type="match status" value="1"/>
</dbReference>
<sequence>MADRRAIGRSPRLHDVTLPDITYTLRTATPAKTRAEAVVVGIGEGAKEVEVIAGAEDVKAAYGRKWRGLLATLGVSGKAGEVTRLPAGEKMGAQLLVLIGLGKADADGTYPTRAVRRAAGAAARAVPNATSVAVALPAQTPEQVRAVTEGYILGGYTFTPYKSGAASGGKKGGDAGGPSDVSILSPIARRAEAITAFEEAQVLAQAVAGTREWVNIPPADMTPPTFAEAVAHVAGSVEGVETTVYDEKQLAELGCGGILAVGMGSAAKPRLVELTYSPADARGHVALVGKGVTFDSGGLTIKPGSSMSTMKSDMAGAAAVAQATFAIARLGLPVKVSAFVPMAENMVSGSSYRPGDVVTHYGGTTVEVSNMDAEGRMILADALVRAAEAEPDVILDVATLTGHMVLALGDKVSGVLGSDDIVARVLAAAEVADEQMWPMPIPEWMDERIRSSKVADLNQHDWVRPGGGLYAAAFLREFTGGLPWAHLDIAGPSFNSGGASGDLTAGGTGAAVATLVDYVREMATDQ</sequence>
<evidence type="ECO:0000256" key="2">
    <source>
        <dbReference type="ARBA" id="ARBA00000967"/>
    </source>
</evidence>
<dbReference type="SUPFAM" id="SSF52949">
    <property type="entry name" value="Macro domain-like"/>
    <property type="match status" value="1"/>
</dbReference>
<evidence type="ECO:0000256" key="5">
    <source>
        <dbReference type="ARBA" id="ARBA00022670"/>
    </source>
</evidence>